<evidence type="ECO:0000313" key="1">
    <source>
        <dbReference type="EMBL" id="MDR9774840.1"/>
    </source>
</evidence>
<name>A0AAJ2LK04_9HYPH</name>
<accession>A0AAJ2LK04</accession>
<dbReference type="Proteomes" id="UP001268610">
    <property type="component" value="Unassembled WGS sequence"/>
</dbReference>
<evidence type="ECO:0000313" key="2">
    <source>
        <dbReference type="Proteomes" id="UP001268610"/>
    </source>
</evidence>
<sequence>MLVRSAAAIAEARAPGRNGGWDKESLVYDLDWEWDGRLAEWRAVLTETDGLRPVL</sequence>
<gene>
    <name evidence="1" type="ORF">RJJ65_19725</name>
</gene>
<comment type="caution">
    <text evidence="1">The sequence shown here is derived from an EMBL/GenBank/DDBJ whole genome shotgun (WGS) entry which is preliminary data.</text>
</comment>
<dbReference type="EMBL" id="JAVLSF010000011">
    <property type="protein sequence ID" value="MDR9774840.1"/>
    <property type="molecule type" value="Genomic_DNA"/>
</dbReference>
<dbReference type="RefSeq" id="WP_310865671.1">
    <property type="nucleotide sequence ID" value="NZ_JAVLSF010000011.1"/>
</dbReference>
<dbReference type="AlphaFoldDB" id="A0AAJ2LK04"/>
<proteinExistence type="predicted"/>
<organism evidence="1 2">
    <name type="scientific">Rhizobium hidalgonense</name>
    <dbReference type="NCBI Taxonomy" id="1538159"/>
    <lineage>
        <taxon>Bacteria</taxon>
        <taxon>Pseudomonadati</taxon>
        <taxon>Pseudomonadota</taxon>
        <taxon>Alphaproteobacteria</taxon>
        <taxon>Hyphomicrobiales</taxon>
        <taxon>Rhizobiaceae</taxon>
        <taxon>Rhizobium/Agrobacterium group</taxon>
        <taxon>Rhizobium</taxon>
    </lineage>
</organism>
<reference evidence="1" key="1">
    <citation type="submission" date="2023-04" db="EMBL/GenBank/DDBJ databases">
        <title>Genomic characterization of faba bean (Vicia faba) microsymbionts in Mexican soils.</title>
        <authorList>
            <person name="Rivera Orduna F.N."/>
            <person name="Guevara-Luna J."/>
            <person name="Yan J."/>
            <person name="Arroyo-Herrera I."/>
            <person name="Li Y."/>
            <person name="Vasquez-Murrieta M.S."/>
            <person name="Wang E.T."/>
        </authorList>
    </citation>
    <scope>NUCLEOTIDE SEQUENCE</scope>
    <source>
        <strain evidence="1">CH26</strain>
    </source>
</reference>
<protein>
    <submittedName>
        <fullName evidence="1">Uncharacterized protein</fullName>
    </submittedName>
</protein>